<comment type="caution">
    <text evidence="3">The sequence shown here is derived from an EMBL/GenBank/DDBJ whole genome shotgun (WGS) entry which is preliminary data.</text>
</comment>
<feature type="compositionally biased region" description="Polar residues" evidence="1">
    <location>
        <begin position="110"/>
        <end position="129"/>
    </location>
</feature>
<sequence length="508" mass="54783">MQSSKIRLIVPRGLKSLLEGVSRAVMENNPDDIAEFFALYFHELVTFQKGHPNLDITELVEKFEFISENGNEGPEEKSTEYKETLFSGEPKQKDKCTDTEEDQLLEEPNVQYSSKVTQHPSLASSITESNPPPGSDRPSSPEGPELVYVPAEPAQLAAHVLGNCDSFYSVRDVATSVQTLHEDSQTSENEFTPVESAAEDASAVPAAKISVQAVRSQPGAQSQSSIAGELGPSASQADVSTNAVNRASWVSLWEEPSPSPPPKDPLQGVPSCNEAEVTSTTEVVSLYRDDELMMDAEVPHYVEQFPQKIIIPFVDQTAYLVKIEQPLNAAMASSEAGQPPPCSNVWTLYCLTDLRQGQKSPPSLPPAGASVPYSQATLSLSRGEDQQCGQLSQVSAPIYVMQEDSKRGNAPPFILVGSIIQNAQNWKPLPGHTVFAQQGAGARRRLTTVPVPVARPADEETDMASPNFHSAEETGAMPRTAPVFSVAIPLDDMMSAKKGSPAGDQHTG</sequence>
<evidence type="ECO:0000259" key="2">
    <source>
        <dbReference type="SMART" id="SM00394"/>
    </source>
</evidence>
<dbReference type="CDD" id="cd12100">
    <property type="entry name" value="DD_CABYR_SP17"/>
    <property type="match status" value="1"/>
</dbReference>
<reference evidence="3 4" key="1">
    <citation type="submission" date="2024-06" db="EMBL/GenBank/DDBJ databases">
        <title>The draft genome of Grus japonensis, version 3.</title>
        <authorList>
            <person name="Nabeshima K."/>
            <person name="Suzuki S."/>
            <person name="Onuma M."/>
        </authorList>
    </citation>
    <scope>NUCLEOTIDE SEQUENCE [LARGE SCALE GENOMIC DNA]</scope>
    <source>
        <strain evidence="3 4">451A</strain>
    </source>
</reference>
<feature type="region of interest" description="Disordered" evidence="1">
    <location>
        <begin position="69"/>
        <end position="146"/>
    </location>
</feature>
<dbReference type="InterPro" id="IPR038848">
    <property type="entry name" value="CABYR"/>
</dbReference>
<feature type="compositionally biased region" description="Polar residues" evidence="1">
    <location>
        <begin position="215"/>
        <end position="226"/>
    </location>
</feature>
<feature type="region of interest" description="Disordered" evidence="1">
    <location>
        <begin position="179"/>
        <end position="198"/>
    </location>
</feature>
<dbReference type="Gene3D" id="1.20.890.10">
    <property type="entry name" value="cAMP-dependent protein kinase regulatory subunit, dimerization-anchoring domain"/>
    <property type="match status" value="1"/>
</dbReference>
<dbReference type="Proteomes" id="UP001623348">
    <property type="component" value="Unassembled WGS sequence"/>
</dbReference>
<dbReference type="InterPro" id="IPR047579">
    <property type="entry name" value="DD_CABYR_SP17"/>
</dbReference>
<dbReference type="PANTHER" id="PTHR15494:SF0">
    <property type="entry name" value="CALCIUM-BINDING TYROSINE PHOSPHORYLATION-REGULATED PROTEIN"/>
    <property type="match status" value="1"/>
</dbReference>
<evidence type="ECO:0000313" key="4">
    <source>
        <dbReference type="Proteomes" id="UP001623348"/>
    </source>
</evidence>
<accession>A0ABC9WBW0</accession>
<name>A0ABC9WBW0_GRUJA</name>
<dbReference type="AlphaFoldDB" id="A0ABC9WBW0"/>
<dbReference type="InterPro" id="IPR003117">
    <property type="entry name" value="cAMP_dep_PK_reg_su_I/II_a/b"/>
</dbReference>
<dbReference type="Pfam" id="PF02197">
    <property type="entry name" value="RIIa"/>
    <property type="match status" value="1"/>
</dbReference>
<keyword evidence="4" id="KW-1185">Reference proteome</keyword>
<dbReference type="SUPFAM" id="SSF47391">
    <property type="entry name" value="Dimerization-anchoring domain of cAMP-dependent PK regulatory subunit"/>
    <property type="match status" value="1"/>
</dbReference>
<gene>
    <name evidence="3" type="ORF">GRJ2_000726300</name>
</gene>
<evidence type="ECO:0000313" key="3">
    <source>
        <dbReference type="EMBL" id="GAB0182610.1"/>
    </source>
</evidence>
<feature type="region of interest" description="Disordered" evidence="1">
    <location>
        <begin position="252"/>
        <end position="275"/>
    </location>
</feature>
<feature type="region of interest" description="Disordered" evidence="1">
    <location>
        <begin position="215"/>
        <end position="239"/>
    </location>
</feature>
<organism evidence="3 4">
    <name type="scientific">Grus japonensis</name>
    <name type="common">Japanese crane</name>
    <name type="synonym">Red-crowned crane</name>
    <dbReference type="NCBI Taxonomy" id="30415"/>
    <lineage>
        <taxon>Eukaryota</taxon>
        <taxon>Metazoa</taxon>
        <taxon>Chordata</taxon>
        <taxon>Craniata</taxon>
        <taxon>Vertebrata</taxon>
        <taxon>Euteleostomi</taxon>
        <taxon>Archelosauria</taxon>
        <taxon>Archosauria</taxon>
        <taxon>Dinosauria</taxon>
        <taxon>Saurischia</taxon>
        <taxon>Theropoda</taxon>
        <taxon>Coelurosauria</taxon>
        <taxon>Aves</taxon>
        <taxon>Neognathae</taxon>
        <taxon>Neoaves</taxon>
        <taxon>Gruiformes</taxon>
        <taxon>Gruidae</taxon>
        <taxon>Grus</taxon>
    </lineage>
</organism>
<dbReference type="SMART" id="SM00394">
    <property type="entry name" value="RIIa"/>
    <property type="match status" value="1"/>
</dbReference>
<protein>
    <submittedName>
        <fullName evidence="3">Calcium-binding tyrosine phosphorylation-regulated protein</fullName>
    </submittedName>
</protein>
<proteinExistence type="predicted"/>
<feature type="compositionally biased region" description="Basic and acidic residues" evidence="1">
    <location>
        <begin position="74"/>
        <end position="83"/>
    </location>
</feature>
<dbReference type="PANTHER" id="PTHR15494">
    <property type="entry name" value="CALCIUM-BINDING TYROSINE PHOSPHORYLATION-REGULATED PROTEIN"/>
    <property type="match status" value="1"/>
</dbReference>
<feature type="domain" description="RIIa" evidence="2">
    <location>
        <begin position="12"/>
        <end position="49"/>
    </location>
</feature>
<dbReference type="EMBL" id="BAAFJT010000002">
    <property type="protein sequence ID" value="GAB0182610.1"/>
    <property type="molecule type" value="Genomic_DNA"/>
</dbReference>
<evidence type="ECO:0000256" key="1">
    <source>
        <dbReference type="SAM" id="MobiDB-lite"/>
    </source>
</evidence>